<feature type="binding site" evidence="6">
    <location>
        <begin position="271"/>
        <end position="273"/>
    </location>
    <ligand>
        <name>NAD(+)</name>
        <dbReference type="ChEBI" id="CHEBI:57540"/>
    </ligand>
</feature>
<evidence type="ECO:0000256" key="2">
    <source>
        <dbReference type="ARBA" id="ARBA00022723"/>
    </source>
</evidence>
<dbReference type="InterPro" id="IPR050129">
    <property type="entry name" value="Zn_alcohol_dh"/>
</dbReference>
<comment type="cofactor">
    <cofactor evidence="6">
        <name>Zn(2+)</name>
        <dbReference type="ChEBI" id="CHEBI:29105"/>
    </cofactor>
    <text evidence="6">Binds 2 Zn(2+) ions per subunit.</text>
</comment>
<feature type="active site" description="Charge relay system" evidence="6">
    <location>
        <position position="52"/>
    </location>
</feature>
<dbReference type="EC" id="1.1.1.103" evidence="6"/>
<reference evidence="8 9" key="1">
    <citation type="submission" date="2018-12" db="EMBL/GenBank/DDBJ databases">
        <authorList>
            <consortium name="Pathogen Informatics"/>
        </authorList>
    </citation>
    <scope>NUCLEOTIDE SEQUENCE [LARGE SCALE GENOMIC DNA]</scope>
    <source>
        <strain evidence="8 9">NCTC12967</strain>
    </source>
</reference>
<gene>
    <name evidence="6 8" type="primary">tdh</name>
    <name evidence="8" type="ORF">NCTC12967_00940</name>
</gene>
<dbReference type="PANTHER" id="PTHR43401">
    <property type="entry name" value="L-THREONINE 3-DEHYDROGENASE"/>
    <property type="match status" value="1"/>
</dbReference>
<evidence type="ECO:0000256" key="3">
    <source>
        <dbReference type="ARBA" id="ARBA00022833"/>
    </source>
</evidence>
<comment type="catalytic activity">
    <reaction evidence="6">
        <text>L-threonine + NAD(+) = (2S)-2-amino-3-oxobutanoate + NADH + H(+)</text>
        <dbReference type="Rhea" id="RHEA:13161"/>
        <dbReference type="ChEBI" id="CHEBI:15378"/>
        <dbReference type="ChEBI" id="CHEBI:57540"/>
        <dbReference type="ChEBI" id="CHEBI:57926"/>
        <dbReference type="ChEBI" id="CHEBI:57945"/>
        <dbReference type="ChEBI" id="CHEBI:78948"/>
        <dbReference type="EC" id="1.1.1.103"/>
    </reaction>
</comment>
<keyword evidence="3 6" id="KW-0862">Zinc</keyword>
<evidence type="ECO:0000256" key="4">
    <source>
        <dbReference type="ARBA" id="ARBA00023002"/>
    </source>
</evidence>
<evidence type="ECO:0000256" key="5">
    <source>
        <dbReference type="ARBA" id="ARBA00023027"/>
    </source>
</evidence>
<keyword evidence="9" id="KW-1185">Reference proteome</keyword>
<dbReference type="HAMAP" id="MF_00627">
    <property type="entry name" value="Thr_dehydrog"/>
    <property type="match status" value="1"/>
</dbReference>
<dbReference type="InterPro" id="IPR011032">
    <property type="entry name" value="GroES-like_sf"/>
</dbReference>
<feature type="binding site" evidence="6">
    <location>
        <position position="108"/>
    </location>
    <ligand>
        <name>Zn(2+)</name>
        <dbReference type="ChEBI" id="CHEBI:29105"/>
        <label>2</label>
    </ligand>
</feature>
<dbReference type="SMART" id="SM00829">
    <property type="entry name" value="PKS_ER"/>
    <property type="match status" value="1"/>
</dbReference>
<feature type="binding site" evidence="6">
    <location>
        <position position="204"/>
    </location>
    <ligand>
        <name>NAD(+)</name>
        <dbReference type="ChEBI" id="CHEBI:57540"/>
    </ligand>
</feature>
<feature type="active site" description="Charge relay system" evidence="6">
    <location>
        <position position="49"/>
    </location>
</feature>
<evidence type="ECO:0000313" key="8">
    <source>
        <dbReference type="EMBL" id="VEH69666.1"/>
    </source>
</evidence>
<feature type="binding site" evidence="6">
    <location>
        <position position="209"/>
    </location>
    <ligand>
        <name>NAD(+)</name>
        <dbReference type="ChEBI" id="CHEBI:57540"/>
    </ligand>
</feature>
<feature type="domain" description="Enoyl reductase (ER)" evidence="7">
    <location>
        <begin position="19"/>
        <end position="347"/>
    </location>
</feature>
<comment type="subunit">
    <text evidence="6">Homotetramer.</text>
</comment>
<feature type="site" description="Important for catalytic activity for the proton relay mechanism but does not participate directly in the coordination of zinc atom" evidence="6">
    <location>
        <position position="157"/>
    </location>
</feature>
<dbReference type="Pfam" id="PF00107">
    <property type="entry name" value="ADH_zinc_N"/>
    <property type="match status" value="1"/>
</dbReference>
<dbReference type="GO" id="GO:0019518">
    <property type="term" value="P:L-threonine catabolic process to glycine"/>
    <property type="evidence" value="ECO:0007669"/>
    <property type="project" value="UniProtKB-UniPathway"/>
</dbReference>
<proteinExistence type="inferred from homology"/>
<dbReference type="InterPro" id="IPR002328">
    <property type="entry name" value="ADH_Zn_CS"/>
</dbReference>
<feature type="binding site" evidence="6">
    <location>
        <position position="102"/>
    </location>
    <ligand>
        <name>Zn(2+)</name>
        <dbReference type="ChEBI" id="CHEBI:29105"/>
        <label>2</label>
    </ligand>
</feature>
<dbReference type="GO" id="GO:0008743">
    <property type="term" value="F:L-threonine 3-dehydrogenase activity"/>
    <property type="evidence" value="ECO:0007669"/>
    <property type="project" value="UniProtKB-UniRule"/>
</dbReference>
<accession>A0A3S4VIA9</accession>
<keyword evidence="5 6" id="KW-0520">NAD</keyword>
<dbReference type="UniPathway" id="UPA00046">
    <property type="reaction ID" value="UER00505"/>
</dbReference>
<dbReference type="InterPro" id="IPR013154">
    <property type="entry name" value="ADH-like_N"/>
</dbReference>
<dbReference type="PANTHER" id="PTHR43401:SF2">
    <property type="entry name" value="L-THREONINE 3-DEHYDROGENASE"/>
    <property type="match status" value="1"/>
</dbReference>
<organism evidence="8 9">
    <name type="scientific">Arachnia propionica</name>
    <dbReference type="NCBI Taxonomy" id="1750"/>
    <lineage>
        <taxon>Bacteria</taxon>
        <taxon>Bacillati</taxon>
        <taxon>Actinomycetota</taxon>
        <taxon>Actinomycetes</taxon>
        <taxon>Propionibacteriales</taxon>
        <taxon>Propionibacteriaceae</taxon>
        <taxon>Arachnia</taxon>
    </lineage>
</organism>
<dbReference type="GO" id="GO:0005737">
    <property type="term" value="C:cytoplasm"/>
    <property type="evidence" value="ECO:0007669"/>
    <property type="project" value="UniProtKB-SubCell"/>
</dbReference>
<dbReference type="AlphaFoldDB" id="A0A3S4VIA9"/>
<protein>
    <recommendedName>
        <fullName evidence="6">L-threonine 3-dehydrogenase</fullName>
        <shortName evidence="6">TDH</shortName>
        <ecNumber evidence="6">1.1.1.103</ecNumber>
    </recommendedName>
</protein>
<feature type="binding site" evidence="6">
    <location>
        <position position="105"/>
    </location>
    <ligand>
        <name>Zn(2+)</name>
        <dbReference type="ChEBI" id="CHEBI:29105"/>
        <label>2</label>
    </ligand>
</feature>
<keyword evidence="4 6" id="KW-0560">Oxidoreductase</keyword>
<comment type="pathway">
    <text evidence="6">Amino-acid degradation; L-threonine degradation via oxydo-reductase pathway; glycine from L-threonine: step 1/2.</text>
</comment>
<evidence type="ECO:0000313" key="9">
    <source>
        <dbReference type="Proteomes" id="UP000273044"/>
    </source>
</evidence>
<dbReference type="EMBL" id="LR134406">
    <property type="protein sequence ID" value="VEH69666.1"/>
    <property type="molecule type" value="Genomic_DNA"/>
</dbReference>
<evidence type="ECO:0000256" key="6">
    <source>
        <dbReference type="HAMAP-Rule" id="MF_00627"/>
    </source>
</evidence>
<dbReference type="Gene3D" id="3.90.180.10">
    <property type="entry name" value="Medium-chain alcohol dehydrogenases, catalytic domain"/>
    <property type="match status" value="1"/>
</dbReference>
<name>A0A3S4VIA9_9ACTN</name>
<dbReference type="InterPro" id="IPR020843">
    <property type="entry name" value="ER"/>
</dbReference>
<comment type="function">
    <text evidence="6">Catalyzes the NAD(+)-dependent oxidation of L-threonine to 2-amino-3-ketobutyrate.</text>
</comment>
<dbReference type="SUPFAM" id="SSF51735">
    <property type="entry name" value="NAD(P)-binding Rossmann-fold domains"/>
    <property type="match status" value="1"/>
</dbReference>
<dbReference type="Proteomes" id="UP000273044">
    <property type="component" value="Chromosome"/>
</dbReference>
<sequence length="351" mass="37660">MKALWDDGSMLALAKTHPGPGLELIDVPVPSPGPTEVLIKIRSTGICGTDVHIDRWDGWAARTVTTPLVLGHEFCGTIVELGSAVTNLEVGQLVSGEGHYVCGRCRACLAGKRHLCQRTRGIGYHVDGAFCEYFAMPAANIWVHPPELDPDVAAIFDPFGNAVHAALQFPALAEDVLVTGAGPIGIMAALVAKFQGARNVVITDLSDERLALAETLGITSTVNTGQEDLEEVYDRFSMKEGFDIGLEMSGSGAALRSMIDHMTHGGRIALLGTPSQELTVDFSKIIFSMLTIQGVTGRQIFETWYAMNALIRSGLDISGVITHRFPVTEFAEAFAVAGDGRSGKVVMHWEQ</sequence>
<feature type="binding site" evidence="6">
    <location>
        <position position="116"/>
    </location>
    <ligand>
        <name>Zn(2+)</name>
        <dbReference type="ChEBI" id="CHEBI:29105"/>
        <label>2</label>
    </ligand>
</feature>
<feature type="binding site" evidence="6">
    <location>
        <position position="184"/>
    </location>
    <ligand>
        <name>NAD(+)</name>
        <dbReference type="ChEBI" id="CHEBI:57540"/>
    </ligand>
</feature>
<dbReference type="PROSITE" id="PS00059">
    <property type="entry name" value="ADH_ZINC"/>
    <property type="match status" value="1"/>
</dbReference>
<dbReference type="InterPro" id="IPR013149">
    <property type="entry name" value="ADH-like_C"/>
</dbReference>
<comment type="similarity">
    <text evidence="6">Belongs to the zinc-containing alcohol dehydrogenase family.</text>
</comment>
<feature type="binding site" evidence="6">
    <location>
        <begin position="295"/>
        <end position="296"/>
    </location>
    <ligand>
        <name>NAD(+)</name>
        <dbReference type="ChEBI" id="CHEBI:57540"/>
    </ligand>
</feature>
<dbReference type="Pfam" id="PF08240">
    <property type="entry name" value="ADH_N"/>
    <property type="match status" value="1"/>
</dbReference>
<keyword evidence="1 6" id="KW-0963">Cytoplasm</keyword>
<dbReference type="InterPro" id="IPR004627">
    <property type="entry name" value="L-Threonine_3-DHase"/>
</dbReference>
<feature type="binding site" evidence="6">
    <location>
        <position position="47"/>
    </location>
    <ligand>
        <name>Zn(2+)</name>
        <dbReference type="ChEBI" id="CHEBI:29105"/>
        <label>1</label>
        <note>catalytic</note>
    </ligand>
</feature>
<keyword evidence="2 6" id="KW-0479">Metal-binding</keyword>
<dbReference type="GO" id="GO:0008270">
    <property type="term" value="F:zinc ion binding"/>
    <property type="evidence" value="ECO:0007669"/>
    <property type="project" value="UniProtKB-UniRule"/>
</dbReference>
<evidence type="ECO:0000256" key="1">
    <source>
        <dbReference type="ARBA" id="ARBA00022490"/>
    </source>
</evidence>
<dbReference type="SUPFAM" id="SSF50129">
    <property type="entry name" value="GroES-like"/>
    <property type="match status" value="1"/>
</dbReference>
<feature type="binding site" evidence="6">
    <location>
        <position position="73"/>
    </location>
    <ligand>
        <name>Zn(2+)</name>
        <dbReference type="ChEBI" id="CHEBI:29105"/>
        <label>1</label>
        <note>catalytic</note>
    </ligand>
</feature>
<feature type="binding site" evidence="6">
    <location>
        <position position="72"/>
    </location>
    <ligand>
        <name>Zn(2+)</name>
        <dbReference type="ChEBI" id="CHEBI:29105"/>
        <label>1</label>
        <note>catalytic</note>
    </ligand>
</feature>
<dbReference type="NCBIfam" id="NF003808">
    <property type="entry name" value="PRK05396.1"/>
    <property type="match status" value="1"/>
</dbReference>
<evidence type="ECO:0000259" key="7">
    <source>
        <dbReference type="SMART" id="SM00829"/>
    </source>
</evidence>
<dbReference type="InterPro" id="IPR036291">
    <property type="entry name" value="NAD(P)-bd_dom_sf"/>
</dbReference>
<comment type="subcellular location">
    <subcellularLocation>
        <location evidence="6">Cytoplasm</location>
    </subcellularLocation>
</comment>
<dbReference type="Gene3D" id="3.40.50.720">
    <property type="entry name" value="NAD(P)-binding Rossmann-like Domain"/>
    <property type="match status" value="1"/>
</dbReference>